<dbReference type="AlphaFoldDB" id="A0A9D7LKN9"/>
<dbReference type="Proteomes" id="UP000808146">
    <property type="component" value="Unassembled WGS sequence"/>
</dbReference>
<gene>
    <name evidence="1" type="ORF">IPN75_03990</name>
</gene>
<name>A0A9D7LKN9_9RHOO</name>
<organism evidence="1 2">
    <name type="scientific">Candidatus Dechloromonas phosphorivorans</name>
    <dbReference type="NCBI Taxonomy" id="2899244"/>
    <lineage>
        <taxon>Bacteria</taxon>
        <taxon>Pseudomonadati</taxon>
        <taxon>Pseudomonadota</taxon>
        <taxon>Betaproteobacteria</taxon>
        <taxon>Rhodocyclales</taxon>
        <taxon>Azonexaceae</taxon>
        <taxon>Dechloromonas</taxon>
    </lineage>
</organism>
<evidence type="ECO:0000313" key="1">
    <source>
        <dbReference type="EMBL" id="MBK8889597.1"/>
    </source>
</evidence>
<proteinExistence type="predicted"/>
<comment type="caution">
    <text evidence="1">The sequence shown here is derived from an EMBL/GenBank/DDBJ whole genome shotgun (WGS) entry which is preliminary data.</text>
</comment>
<dbReference type="EMBL" id="JADKBR010000003">
    <property type="protein sequence ID" value="MBK8889597.1"/>
    <property type="molecule type" value="Genomic_DNA"/>
</dbReference>
<accession>A0A9D7LKN9</accession>
<evidence type="ECO:0000313" key="2">
    <source>
        <dbReference type="Proteomes" id="UP000808146"/>
    </source>
</evidence>
<reference evidence="1" key="1">
    <citation type="submission" date="2020-10" db="EMBL/GenBank/DDBJ databases">
        <title>Connecting structure to function with the recovery of over 1000 high-quality activated sludge metagenome-assembled genomes encoding full-length rRNA genes using long-read sequencing.</title>
        <authorList>
            <person name="Singleton C.M."/>
            <person name="Petriglieri F."/>
            <person name="Kristensen J.M."/>
            <person name="Kirkegaard R.H."/>
            <person name="Michaelsen T.Y."/>
            <person name="Andersen M.H."/>
            <person name="Karst S.M."/>
            <person name="Dueholm M.S."/>
            <person name="Nielsen P.H."/>
            <person name="Albertsen M."/>
        </authorList>
    </citation>
    <scope>NUCLEOTIDE SEQUENCE</scope>
    <source>
        <strain evidence="1">OdNE_18-Q3-R46-58_BAT3C.305</strain>
    </source>
</reference>
<sequence length="192" mass="21351">MNPIAKRRPVTLSRLLAPLKQFLTRLGVGTGHEIRLRSNYRLGDTKVRVSFDRAPIEITLGQDDKKLHLYPETRIDERGKPNRTGNFVIVDPAAQPGRINGFLRLTPKSWISLGPAIASSKPSSITPMRLTRSTWSSFTGRNRWSFAISATPARPSVGLPAMRAARVKAATVACARFSGGRSSSCRQTRRWR</sequence>
<protein>
    <submittedName>
        <fullName evidence="1">Uncharacterized protein</fullName>
    </submittedName>
</protein>